<feature type="transmembrane region" description="Helical" evidence="11">
    <location>
        <begin position="75"/>
        <end position="92"/>
    </location>
</feature>
<dbReference type="Gramene" id="HORVU.MOREX.r2.6HG0476190.1">
    <property type="protein sequence ID" value="HORVU.MOREX.r2.6HG0476190.1.CDS.1"/>
    <property type="gene ID" value="HORVU.MOREX.r2.6HG0476190"/>
</dbReference>
<dbReference type="Gene3D" id="1.10.510.10">
    <property type="entry name" value="Transferase(Phosphotransferase) domain 1"/>
    <property type="match status" value="1"/>
</dbReference>
<evidence type="ECO:0000256" key="1">
    <source>
        <dbReference type="ARBA" id="ARBA00004162"/>
    </source>
</evidence>
<sequence>MEDSKTTEKIDPSSSSSCSLRSAATTHWKEETRATFNSVRPSYRRIPGPRTPATVPHSHPGPSPEAMAAPPGRRGLAFGTAALALLAILAVARGQQQYEANAQTNCYGRNGSSVLGYVCNATAAAAPCATYVVFRSSPPYYGTAVSISYLLGSDPEAVADANGVPTVSPLADSRLVLAPVPCGCSPRGYYQHNSSHTIELRGETYFIIANNTYQGLTTCQALLAQNPRHGSRDLVAGNNLTVPIRCACPTPAQAAAGVRHLLTYLVTWGDSVSAIADRFRVDAQAVFQANNLTAREIIFPFTTLLIPLKSAPTPDMLVSPAPPPAPAPPQAQQPPASGSGKWIAVGVGVGVGVLALASLIGLMLLCVRRRRTRQGVRERGRLSKVVLDVPSSADYNALASGKHASSATTTSASSSALVSSDARAAVESLTVYKYSELEKATAGFSEDRRVKNASVYRAEINGDAAAVKRVAGDVSGEVGILKRVNHSSLVRLSGLCVHHGETYLVFEFAENGALSDWLHGGGATLVWKQRVQAAFDVADGLNYLHHYTNPPCVHKNLKSSNVLLDANLRAKVSSFALARSVPTGADGGDAQLTRHVVGTQGYLAPEYLEHGLITPKLDVFAFGVILLELLSGKEAMFNGGDKRGETLLWESAEGLVVDNEDARGKVRPFMDPRLHGDYPLDLAVAVASLAVRCVAREPRRRPSIDVVFATLSAVYNSTLDWDPSDDGNSRSSIVGR</sequence>
<dbReference type="InterPro" id="IPR052611">
    <property type="entry name" value="Plant_RLK_LysM"/>
</dbReference>
<organism evidence="14">
    <name type="scientific">Hordeum vulgare subsp. vulgare</name>
    <name type="common">Domesticated barley</name>
    <dbReference type="NCBI Taxonomy" id="112509"/>
    <lineage>
        <taxon>Eukaryota</taxon>
        <taxon>Viridiplantae</taxon>
        <taxon>Streptophyta</taxon>
        <taxon>Embryophyta</taxon>
        <taxon>Tracheophyta</taxon>
        <taxon>Spermatophyta</taxon>
        <taxon>Magnoliopsida</taxon>
        <taxon>Liliopsida</taxon>
        <taxon>Poales</taxon>
        <taxon>Poaceae</taxon>
        <taxon>BOP clade</taxon>
        <taxon>Pooideae</taxon>
        <taxon>Triticodae</taxon>
        <taxon>Triticeae</taxon>
        <taxon>Hordeinae</taxon>
        <taxon>Hordeum</taxon>
    </lineage>
</organism>
<dbReference type="GO" id="GO:0005886">
    <property type="term" value="C:plasma membrane"/>
    <property type="evidence" value="ECO:0007669"/>
    <property type="project" value="UniProtKB-SubCell"/>
</dbReference>
<dbReference type="GO" id="GO:0005524">
    <property type="term" value="F:ATP binding"/>
    <property type="evidence" value="ECO:0007669"/>
    <property type="project" value="UniProtKB-KW"/>
</dbReference>
<dbReference type="SMART" id="SM00257">
    <property type="entry name" value="LysM"/>
    <property type="match status" value="2"/>
</dbReference>
<dbReference type="InterPro" id="IPR056561">
    <property type="entry name" value="NFP_LYK_LysM1"/>
</dbReference>
<reference evidence="15" key="4">
    <citation type="submission" date="2022-01" db="UniProtKB">
        <authorList>
            <consortium name="EnsemblPlants"/>
        </authorList>
    </citation>
    <scope>IDENTIFICATION</scope>
    <source>
        <strain evidence="15">subsp. vulgare</strain>
    </source>
</reference>
<keyword evidence="4" id="KW-0732">Signal</keyword>
<keyword evidence="9" id="KW-1015">Disulfide bond</keyword>
<evidence type="ECO:0000256" key="6">
    <source>
        <dbReference type="ARBA" id="ARBA00022840"/>
    </source>
</evidence>
<feature type="region of interest" description="Disordered" evidence="10">
    <location>
        <begin position="1"/>
        <end position="70"/>
    </location>
</feature>
<keyword evidence="3 11" id="KW-0812">Transmembrane</keyword>
<dbReference type="Proteomes" id="UP000011116">
    <property type="component" value="Chromosome 6H"/>
</dbReference>
<evidence type="ECO:0000256" key="2">
    <source>
        <dbReference type="ARBA" id="ARBA00022475"/>
    </source>
</evidence>
<evidence type="ECO:0000313" key="16">
    <source>
        <dbReference type="Proteomes" id="UP000011116"/>
    </source>
</evidence>
<evidence type="ECO:0000259" key="12">
    <source>
        <dbReference type="PROSITE" id="PS50011"/>
    </source>
</evidence>
<keyword evidence="7 11" id="KW-1133">Transmembrane helix</keyword>
<dbReference type="CDD" id="cd00118">
    <property type="entry name" value="LysM"/>
    <property type="match status" value="1"/>
</dbReference>
<dbReference type="FunFam" id="1.10.510.10:FF:000468">
    <property type="entry name" value="PTI1-like tyrosine-protein kinase 3"/>
    <property type="match status" value="1"/>
</dbReference>
<dbReference type="KEGG" id="hvg:123402014"/>
<feature type="transmembrane region" description="Helical" evidence="11">
    <location>
        <begin position="342"/>
        <end position="367"/>
    </location>
</feature>
<feature type="region of interest" description="Disordered" evidence="10">
    <location>
        <begin position="316"/>
        <end position="337"/>
    </location>
</feature>
<dbReference type="GeneID" id="123402014"/>
<evidence type="ECO:0000259" key="13">
    <source>
        <dbReference type="PROSITE" id="PS51782"/>
    </source>
</evidence>
<dbReference type="Pfam" id="PF23472">
    <property type="entry name" value="LysM2_CERK1_LYK3_4_5"/>
    <property type="match status" value="1"/>
</dbReference>
<evidence type="ECO:0000256" key="4">
    <source>
        <dbReference type="ARBA" id="ARBA00022729"/>
    </source>
</evidence>
<dbReference type="InterPro" id="IPR011009">
    <property type="entry name" value="Kinase-like_dom_sf"/>
</dbReference>
<dbReference type="OrthoDB" id="4062651at2759"/>
<keyword evidence="16" id="KW-1185">Reference proteome</keyword>
<keyword evidence="8 11" id="KW-0472">Membrane</keyword>
<dbReference type="EMBL" id="AK370300">
    <property type="protein sequence ID" value="BAK01501.1"/>
    <property type="molecule type" value="mRNA"/>
</dbReference>
<dbReference type="RefSeq" id="XP_044951802.1">
    <property type="nucleotide sequence ID" value="XM_045095867.1"/>
</dbReference>
<comment type="subcellular location">
    <subcellularLocation>
        <location evidence="1">Cell membrane</location>
        <topology evidence="1">Single-pass membrane protein</topology>
    </subcellularLocation>
</comment>
<dbReference type="InterPro" id="IPR000719">
    <property type="entry name" value="Prot_kinase_dom"/>
</dbReference>
<keyword evidence="5" id="KW-0547">Nucleotide-binding</keyword>
<feature type="compositionally biased region" description="Basic and acidic residues" evidence="10">
    <location>
        <begin position="1"/>
        <end position="11"/>
    </location>
</feature>
<keyword evidence="2" id="KW-1003">Cell membrane</keyword>
<dbReference type="SUPFAM" id="SSF56112">
    <property type="entry name" value="Protein kinase-like (PK-like)"/>
    <property type="match status" value="1"/>
</dbReference>
<evidence type="ECO:0000256" key="9">
    <source>
        <dbReference type="ARBA" id="ARBA00023157"/>
    </source>
</evidence>
<dbReference type="InterPro" id="IPR001245">
    <property type="entry name" value="Ser-Thr/Tyr_kinase_cat_dom"/>
</dbReference>
<dbReference type="SMR" id="F2E2C9"/>
<evidence type="ECO:0000256" key="3">
    <source>
        <dbReference type="ARBA" id="ARBA00022692"/>
    </source>
</evidence>
<dbReference type="Pfam" id="PF23446">
    <property type="entry name" value="LysM1_NFP_LYK"/>
    <property type="match status" value="1"/>
</dbReference>
<dbReference type="Gramene" id="HORVU.MOREX.r3.6HG0574360.1">
    <property type="protein sequence ID" value="HORVU.MOREX.r3.6HG0574360.1.CDS1"/>
    <property type="gene ID" value="HORVU.MOREX.r3.6HG0574360"/>
</dbReference>
<dbReference type="Gene3D" id="3.10.350.10">
    <property type="entry name" value="LysM domain"/>
    <property type="match status" value="1"/>
</dbReference>
<evidence type="ECO:0000313" key="14">
    <source>
        <dbReference type="EMBL" id="BAK01501.1"/>
    </source>
</evidence>
<reference evidence="15" key="3">
    <citation type="submission" date="2020-10" db="EMBL/GenBank/DDBJ databases">
        <authorList>
            <person name="Scholz U."/>
            <person name="Mascher M."/>
            <person name="Fiebig A."/>
        </authorList>
    </citation>
    <scope>NUCLEOTIDE SEQUENCE [LARGE SCALE GENOMIC DNA]</scope>
    <source>
        <strain evidence="15">cv. Morex</strain>
    </source>
</reference>
<dbReference type="Pfam" id="PF07714">
    <property type="entry name" value="PK_Tyr_Ser-Thr"/>
    <property type="match status" value="1"/>
</dbReference>
<evidence type="ECO:0000256" key="8">
    <source>
        <dbReference type="ARBA" id="ARBA00023136"/>
    </source>
</evidence>
<evidence type="ECO:0000256" key="7">
    <source>
        <dbReference type="ARBA" id="ARBA00022989"/>
    </source>
</evidence>
<dbReference type="GO" id="GO:0004672">
    <property type="term" value="F:protein kinase activity"/>
    <property type="evidence" value="ECO:0007669"/>
    <property type="project" value="InterPro"/>
</dbReference>
<gene>
    <name evidence="15" type="primary">LOC123402014</name>
</gene>
<dbReference type="PANTHER" id="PTHR45927:SF20">
    <property type="entry name" value="PROTEIN KINASE DOMAIN-CONTAINING PROTEIN"/>
    <property type="match status" value="1"/>
</dbReference>
<keyword evidence="6" id="KW-0067">ATP-binding</keyword>
<dbReference type="SUPFAM" id="SSF54106">
    <property type="entry name" value="LysM domain"/>
    <property type="match status" value="1"/>
</dbReference>
<evidence type="ECO:0000256" key="10">
    <source>
        <dbReference type="SAM" id="MobiDB-lite"/>
    </source>
</evidence>
<proteinExistence type="evidence at transcript level"/>
<feature type="compositionally biased region" description="Pro residues" evidence="10">
    <location>
        <begin position="320"/>
        <end position="332"/>
    </location>
</feature>
<feature type="domain" description="Protein kinase" evidence="12">
    <location>
        <begin position="392"/>
        <end position="719"/>
    </location>
</feature>
<dbReference type="PROSITE" id="PS51782">
    <property type="entry name" value="LYSM"/>
    <property type="match status" value="1"/>
</dbReference>
<protein>
    <submittedName>
        <fullName evidence="14">Predicted protein</fullName>
    </submittedName>
</protein>
<dbReference type="InterPro" id="IPR018392">
    <property type="entry name" value="LysM"/>
</dbReference>
<dbReference type="Pfam" id="PF23473">
    <property type="entry name" value="LysM3_LYK4_5"/>
    <property type="match status" value="1"/>
</dbReference>
<reference evidence="16" key="2">
    <citation type="journal article" date="2012" name="Nature">
        <title>A physical, genetic and functional sequence assembly of the barley genome.</title>
        <authorList>
            <consortium name="The International Barley Genome Sequencing Consortium"/>
            <person name="Mayer K.F."/>
            <person name="Waugh R."/>
            <person name="Brown J.W."/>
            <person name="Schulman A."/>
            <person name="Langridge P."/>
            <person name="Platzer M."/>
            <person name="Fincher G.B."/>
            <person name="Muehlbauer G.J."/>
            <person name="Sato K."/>
            <person name="Close T.J."/>
            <person name="Wise R.P."/>
            <person name="Stein N."/>
        </authorList>
    </citation>
    <scope>NUCLEOTIDE SEQUENCE [LARGE SCALE GENOMIC DNA]</scope>
    <source>
        <strain evidence="16">cv. Morex</strain>
    </source>
</reference>
<dbReference type="Gene3D" id="3.30.200.20">
    <property type="entry name" value="Phosphorylase Kinase, domain 1"/>
    <property type="match status" value="1"/>
</dbReference>
<reference evidence="14" key="1">
    <citation type="journal article" date="2011" name="Plant Physiol.">
        <title>Comprehensive sequence analysis of 24,783 barley full-length cDNAs derived from 12 clone libraries.</title>
        <authorList>
            <person name="Matsumoto T."/>
            <person name="Tanaka T."/>
            <person name="Sakai H."/>
            <person name="Amano N."/>
            <person name="Kanamori H."/>
            <person name="Kurita K."/>
            <person name="Kikuta A."/>
            <person name="Kamiya K."/>
            <person name="Yamamoto M."/>
            <person name="Ikawa H."/>
            <person name="Fujii N."/>
            <person name="Hori K."/>
            <person name="Itoh T."/>
            <person name="Sato K."/>
        </authorList>
    </citation>
    <scope>NUCLEOTIDE SEQUENCE</scope>
    <source>
        <tissue evidence="14">Shoot and root</tissue>
    </source>
</reference>
<dbReference type="AlphaFoldDB" id="F2E2C9"/>
<feature type="compositionally biased region" description="Low complexity" evidence="10">
    <location>
        <begin position="13"/>
        <end position="22"/>
    </location>
</feature>
<dbReference type="PROSITE" id="PS50011">
    <property type="entry name" value="PROTEIN_KINASE_DOM"/>
    <property type="match status" value="1"/>
</dbReference>
<dbReference type="PANTHER" id="PTHR45927">
    <property type="entry name" value="LYSM-DOMAIN RECEPTOR-LIKE KINASE-RELATED"/>
    <property type="match status" value="1"/>
</dbReference>
<dbReference type="EnsemblPlants" id="HORVU.MOREX.r3.6HG0574360.1">
    <property type="protein sequence ID" value="HORVU.MOREX.r3.6HG0574360.1.CDS1"/>
    <property type="gene ID" value="HORVU.MOREX.r3.6HG0574360"/>
</dbReference>
<dbReference type="InterPro" id="IPR036779">
    <property type="entry name" value="LysM_dom_sf"/>
</dbReference>
<accession>F2E2C9</accession>
<feature type="domain" description="LysM" evidence="13">
    <location>
        <begin position="262"/>
        <end position="306"/>
    </location>
</feature>
<evidence type="ECO:0000256" key="11">
    <source>
        <dbReference type="SAM" id="Phobius"/>
    </source>
</evidence>
<dbReference type="InterPro" id="IPR056563">
    <property type="entry name" value="LysM3_LYK4_5"/>
</dbReference>
<name>F2E2C9_HORVV</name>
<dbReference type="InterPro" id="IPR056562">
    <property type="entry name" value="LysM2_CERK1_LYK3_4_5"/>
</dbReference>
<evidence type="ECO:0000313" key="15">
    <source>
        <dbReference type="EnsemblPlants" id="HORVU.MOREX.r3.6HG0574360.1.CDS1"/>
    </source>
</evidence>
<evidence type="ECO:0000256" key="5">
    <source>
        <dbReference type="ARBA" id="ARBA00022741"/>
    </source>
</evidence>